<evidence type="ECO:0000256" key="2">
    <source>
        <dbReference type="ARBA" id="ARBA00022490"/>
    </source>
</evidence>
<dbReference type="EMBL" id="CP083680">
    <property type="protein sequence ID" value="UYU67949.1"/>
    <property type="molecule type" value="Genomic_DNA"/>
</dbReference>
<comment type="subcellular location">
    <subcellularLocation>
        <location evidence="1">Cytoplasm</location>
    </subcellularLocation>
</comment>
<dbReference type="Pfam" id="PF13424">
    <property type="entry name" value="TPR_12"/>
    <property type="match status" value="1"/>
</dbReference>
<dbReference type="RefSeq" id="WP_048696303.1">
    <property type="nucleotide sequence ID" value="NZ_CAXSMB010000001.1"/>
</dbReference>
<dbReference type="InterPro" id="IPR019734">
    <property type="entry name" value="TPR_rpt"/>
</dbReference>
<dbReference type="InterPro" id="IPR052386">
    <property type="entry name" value="GPSM"/>
</dbReference>
<evidence type="ECO:0000256" key="3">
    <source>
        <dbReference type="ARBA" id="ARBA00022737"/>
    </source>
</evidence>
<keyword evidence="3" id="KW-0677">Repeat</keyword>
<dbReference type="PANTHER" id="PTHR45954:SF1">
    <property type="entry name" value="LD33695P"/>
    <property type="match status" value="1"/>
</dbReference>
<feature type="repeat" description="TPR" evidence="4">
    <location>
        <begin position="101"/>
        <end position="134"/>
    </location>
</feature>
<dbReference type="Proteomes" id="UP001156218">
    <property type="component" value="Chromosome"/>
</dbReference>
<dbReference type="Gene3D" id="1.25.40.10">
    <property type="entry name" value="Tetratricopeptide repeat domain"/>
    <property type="match status" value="1"/>
</dbReference>
<dbReference type="GO" id="GO:0005092">
    <property type="term" value="F:GDP-dissociation inhibitor activity"/>
    <property type="evidence" value="ECO:0007669"/>
    <property type="project" value="TreeGrafter"/>
</dbReference>
<keyword evidence="2" id="KW-0963">Cytoplasm</keyword>
<reference evidence="6 8" key="1">
    <citation type="journal article" date="2019" name="Nat. Med.">
        <title>A library of human gut bacterial isolates paired with longitudinal multiomics data enables mechanistic microbiome research.</title>
        <authorList>
            <person name="Poyet M."/>
            <person name="Groussin M."/>
            <person name="Gibbons S.M."/>
            <person name="Avila-Pacheco J."/>
            <person name="Jiang X."/>
            <person name="Kearney S.M."/>
            <person name="Perrotta A.R."/>
            <person name="Berdy B."/>
            <person name="Zhao S."/>
            <person name="Lieberman T.D."/>
            <person name="Swanson P.K."/>
            <person name="Smith M."/>
            <person name="Roesemann S."/>
            <person name="Alexander J.E."/>
            <person name="Rich S.A."/>
            <person name="Livny J."/>
            <person name="Vlamakis H."/>
            <person name="Clish C."/>
            <person name="Bullock K."/>
            <person name="Deik A."/>
            <person name="Scott J."/>
            <person name="Pierce K.A."/>
            <person name="Xavier R.J."/>
            <person name="Alm E.J."/>
        </authorList>
    </citation>
    <scope>NUCLEOTIDE SEQUENCE [LARGE SCALE GENOMIC DNA]</scope>
    <source>
        <strain evidence="6 8">BIOML-A165</strain>
    </source>
</reference>
<keyword evidence="5" id="KW-1133">Transmembrane helix</keyword>
<gene>
    <name evidence="6" type="ORF">GAN93_09105</name>
    <name evidence="7" type="ORF">KQP68_06640</name>
</gene>
<dbReference type="AlphaFoldDB" id="A0A139KE52"/>
<protein>
    <submittedName>
        <fullName evidence="6">Tetratricopeptide repeat protein</fullName>
    </submittedName>
</protein>
<evidence type="ECO:0000256" key="1">
    <source>
        <dbReference type="ARBA" id="ARBA00004496"/>
    </source>
</evidence>
<evidence type="ECO:0000256" key="5">
    <source>
        <dbReference type="SAM" id="Phobius"/>
    </source>
</evidence>
<sequence length="556" mass="65203">MKSNYTIFLIVLFITLNACHKSDIIPQLQLADSLMLSKPDSALNLLRSFSIQEIPSKSAKAMYALLLTQALDKNYIQHQNDSIISIAIDYYKNKDNNNLKAKSYFYLGRVYQDNEEYVKATEAYLTVLKSTPTDKTFILQVYNNLAMCYENQEFYIQAIKTYKESYSTAELLKDKYGILHATRGLGNIYAIQDDEDSALTYYQTSLAIAQSINDSIWQTAILCDIAKVYDNLGMHIEAKKNIEHALKYAPYNTSFSSIYFWKGIILRNLEETDSAICYLSKAKINADIYAKASIYQTLYEIDKKRKKYEQAILYNDTALVYYDSIQKMVHHTEINSLIKKHSTEMYEQRVESQYQKDKAVLIICILLTISFAIFILMYISNRNKIKYIYLQQLLMKNQTEKAVLKEEIKTISHTNKINEQKYIDIVNKRFELWHQSLQTCVRLFKTTTSYKKIQLIETSKIKREKGVSQEDISLIYQEINEVFTEAMQELLNQYPNLTQEDLYYCILNYLQLSNDTIKKCMRVESQYALNQRKYRIRKQLSNQTFSVIFDLKNDKR</sequence>
<dbReference type="SMART" id="SM00028">
    <property type="entry name" value="TPR"/>
    <property type="match status" value="4"/>
</dbReference>
<dbReference type="GO" id="GO:0001965">
    <property type="term" value="F:G-protein alpha-subunit binding"/>
    <property type="evidence" value="ECO:0007669"/>
    <property type="project" value="TreeGrafter"/>
</dbReference>
<dbReference type="Proteomes" id="UP000460317">
    <property type="component" value="Unassembled WGS sequence"/>
</dbReference>
<dbReference type="EMBL" id="WCSB01000006">
    <property type="protein sequence ID" value="KAB4453272.1"/>
    <property type="molecule type" value="Genomic_DNA"/>
</dbReference>
<keyword evidence="4" id="KW-0802">TPR repeat</keyword>
<dbReference type="SUPFAM" id="SSF48452">
    <property type="entry name" value="TPR-like"/>
    <property type="match status" value="1"/>
</dbReference>
<evidence type="ECO:0000313" key="6">
    <source>
        <dbReference type="EMBL" id="KAB4453272.1"/>
    </source>
</evidence>
<evidence type="ECO:0000256" key="4">
    <source>
        <dbReference type="PROSITE-ProRule" id="PRU00339"/>
    </source>
</evidence>
<dbReference type="GO" id="GO:0005938">
    <property type="term" value="C:cell cortex"/>
    <property type="evidence" value="ECO:0007669"/>
    <property type="project" value="TreeGrafter"/>
</dbReference>
<feature type="transmembrane region" description="Helical" evidence="5">
    <location>
        <begin position="359"/>
        <end position="379"/>
    </location>
</feature>
<dbReference type="Pfam" id="PF13181">
    <property type="entry name" value="TPR_8"/>
    <property type="match status" value="1"/>
</dbReference>
<organism evidence="6 8">
    <name type="scientific">Bacteroides thetaiotaomicron</name>
    <dbReference type="NCBI Taxonomy" id="818"/>
    <lineage>
        <taxon>Bacteria</taxon>
        <taxon>Pseudomonadati</taxon>
        <taxon>Bacteroidota</taxon>
        <taxon>Bacteroidia</taxon>
        <taxon>Bacteroidales</taxon>
        <taxon>Bacteroidaceae</taxon>
        <taxon>Bacteroides</taxon>
    </lineage>
</organism>
<evidence type="ECO:0000313" key="8">
    <source>
        <dbReference type="Proteomes" id="UP000460317"/>
    </source>
</evidence>
<dbReference type="PANTHER" id="PTHR45954">
    <property type="entry name" value="LD33695P"/>
    <property type="match status" value="1"/>
</dbReference>
<reference evidence="7 9" key="2">
    <citation type="submission" date="2021-06" db="EMBL/GenBank/DDBJ databases">
        <title>Interrogation of the integrated mobile genetic elements in gut-associated Bacteroides with a consensus prediction approach.</title>
        <authorList>
            <person name="Campbell D.E."/>
            <person name="Leigh J.R."/>
            <person name="Kim T."/>
            <person name="England W."/>
            <person name="Whitaker R.J."/>
            <person name="Degnan P.H."/>
        </authorList>
    </citation>
    <scope>NUCLEOTIDE SEQUENCE [LARGE SCALE GENOMIC DNA]</scope>
    <source>
        <strain evidence="7 9">WAL8669</strain>
    </source>
</reference>
<dbReference type="PROSITE" id="PS50005">
    <property type="entry name" value="TPR"/>
    <property type="match status" value="1"/>
</dbReference>
<evidence type="ECO:0000313" key="9">
    <source>
        <dbReference type="Proteomes" id="UP001156218"/>
    </source>
</evidence>
<proteinExistence type="predicted"/>
<keyword evidence="5" id="KW-0812">Transmembrane</keyword>
<accession>A0A139KE52</accession>
<dbReference type="InterPro" id="IPR011990">
    <property type="entry name" value="TPR-like_helical_dom_sf"/>
</dbReference>
<evidence type="ECO:0000313" key="7">
    <source>
        <dbReference type="EMBL" id="UYU67949.1"/>
    </source>
</evidence>
<keyword evidence="5" id="KW-0472">Membrane</keyword>
<name>A0A139KE52_BACT4</name>